<name>A0A0A8YH64_ARUDO</name>
<reference evidence="1" key="2">
    <citation type="journal article" date="2015" name="Data Brief">
        <title>Shoot transcriptome of the giant reed, Arundo donax.</title>
        <authorList>
            <person name="Barrero R.A."/>
            <person name="Guerrero F.D."/>
            <person name="Moolhuijzen P."/>
            <person name="Goolsby J.A."/>
            <person name="Tidwell J."/>
            <person name="Bellgard S.E."/>
            <person name="Bellgard M.I."/>
        </authorList>
    </citation>
    <scope>NUCLEOTIDE SEQUENCE</scope>
    <source>
        <tissue evidence="1">Shoot tissue taken approximately 20 cm above the soil surface</tissue>
    </source>
</reference>
<dbReference type="EMBL" id="GBRH01272136">
    <property type="protein sequence ID" value="JAD25759.1"/>
    <property type="molecule type" value="Transcribed_RNA"/>
</dbReference>
<sequence length="35" mass="3937">MTMDGLKLKINDIFTGSNPDYFVHVAPGIRKSIEQ</sequence>
<proteinExistence type="predicted"/>
<organism evidence="1">
    <name type="scientific">Arundo donax</name>
    <name type="common">Giant reed</name>
    <name type="synonym">Donax arundinaceus</name>
    <dbReference type="NCBI Taxonomy" id="35708"/>
    <lineage>
        <taxon>Eukaryota</taxon>
        <taxon>Viridiplantae</taxon>
        <taxon>Streptophyta</taxon>
        <taxon>Embryophyta</taxon>
        <taxon>Tracheophyta</taxon>
        <taxon>Spermatophyta</taxon>
        <taxon>Magnoliopsida</taxon>
        <taxon>Liliopsida</taxon>
        <taxon>Poales</taxon>
        <taxon>Poaceae</taxon>
        <taxon>PACMAD clade</taxon>
        <taxon>Arundinoideae</taxon>
        <taxon>Arundineae</taxon>
        <taxon>Arundo</taxon>
    </lineage>
</organism>
<dbReference type="AlphaFoldDB" id="A0A0A8YH64"/>
<reference evidence="1" key="1">
    <citation type="submission" date="2014-09" db="EMBL/GenBank/DDBJ databases">
        <authorList>
            <person name="Magalhaes I.L.F."/>
            <person name="Oliveira U."/>
            <person name="Santos F.R."/>
            <person name="Vidigal T.H.D.A."/>
            <person name="Brescovit A.D."/>
            <person name="Santos A.J."/>
        </authorList>
    </citation>
    <scope>NUCLEOTIDE SEQUENCE</scope>
    <source>
        <tissue evidence="1">Shoot tissue taken approximately 20 cm above the soil surface</tissue>
    </source>
</reference>
<protein>
    <submittedName>
        <fullName evidence="1">Uncharacterized protein</fullName>
    </submittedName>
</protein>
<evidence type="ECO:0000313" key="1">
    <source>
        <dbReference type="EMBL" id="JAD25759.1"/>
    </source>
</evidence>
<accession>A0A0A8YH64</accession>